<accession>A0A2K9DH36</accession>
<name>A0A2K9DH36_9MICO</name>
<evidence type="ECO:0000313" key="1">
    <source>
        <dbReference type="EMBL" id="AUG28787.1"/>
    </source>
</evidence>
<evidence type="ECO:0000313" key="2">
    <source>
        <dbReference type="Proteomes" id="UP000233276"/>
    </source>
</evidence>
<reference evidence="1 2" key="1">
    <citation type="submission" date="2017-12" db="EMBL/GenBank/DDBJ databases">
        <title>Isolation and characterization of estrogens degradatiion strain Microbacterium hominis SJTG1.</title>
        <authorList>
            <person name="Xiong W."/>
            <person name="Yin C."/>
            <person name="Zheng D."/>
            <person name="Liang R."/>
        </authorList>
    </citation>
    <scope>NUCLEOTIDE SEQUENCE [LARGE SCALE GENOMIC DNA]</scope>
    <source>
        <strain evidence="1 2">SJTG1</strain>
    </source>
</reference>
<gene>
    <name evidence="1" type="ORF">CXR34_04390</name>
</gene>
<organism evidence="1 2">
    <name type="scientific">Microbacterium hominis</name>
    <dbReference type="NCBI Taxonomy" id="162426"/>
    <lineage>
        <taxon>Bacteria</taxon>
        <taxon>Bacillati</taxon>
        <taxon>Actinomycetota</taxon>
        <taxon>Actinomycetes</taxon>
        <taxon>Micrococcales</taxon>
        <taxon>Microbacteriaceae</taxon>
        <taxon>Microbacterium</taxon>
    </lineage>
</organism>
<dbReference type="EMBL" id="CP025299">
    <property type="protein sequence ID" value="AUG28787.1"/>
    <property type="molecule type" value="Genomic_DNA"/>
</dbReference>
<proteinExistence type="predicted"/>
<sequence length="94" mass="10765">MGILIIRVQIPQRRRRPSLRMIAEAVATLQVAEAMSIHAERDHCFIHTLMAAGARDQVGRVIPARLMNDADWRHRHIEAPAARLQARVEDQRRA</sequence>
<dbReference type="Proteomes" id="UP000233276">
    <property type="component" value="Chromosome"/>
</dbReference>
<dbReference type="RefSeq" id="WP_101305715.1">
    <property type="nucleotide sequence ID" value="NZ_CP025299.1"/>
</dbReference>
<dbReference type="KEGG" id="mhos:CXR34_04390"/>
<protein>
    <submittedName>
        <fullName evidence="1">Uncharacterized protein</fullName>
    </submittedName>
</protein>
<dbReference type="AlphaFoldDB" id="A0A2K9DH36"/>